<dbReference type="GO" id="GO:0003700">
    <property type="term" value="F:DNA-binding transcription factor activity"/>
    <property type="evidence" value="ECO:0007669"/>
    <property type="project" value="TreeGrafter"/>
</dbReference>
<evidence type="ECO:0000256" key="3">
    <source>
        <dbReference type="PROSITE-ProRule" id="PRU00357"/>
    </source>
</evidence>
<accession>A0AAD3SDR8</accession>
<dbReference type="EMBL" id="BSYO01000008">
    <property type="protein sequence ID" value="GMH08901.1"/>
    <property type="molecule type" value="Genomic_DNA"/>
</dbReference>
<name>A0AAD3SDR8_NEPGR</name>
<dbReference type="Pfam" id="PF06203">
    <property type="entry name" value="CCT"/>
    <property type="match status" value="1"/>
</dbReference>
<evidence type="ECO:0000256" key="2">
    <source>
        <dbReference type="ARBA" id="ARBA00023242"/>
    </source>
</evidence>
<keyword evidence="2 3" id="KW-0539">Nucleus</keyword>
<feature type="domain" description="CCT" evidence="4">
    <location>
        <begin position="226"/>
        <end position="268"/>
    </location>
</feature>
<gene>
    <name evidence="5" type="ORF">Nepgr_010741</name>
</gene>
<dbReference type="AlphaFoldDB" id="A0AAD3SDR8"/>
<evidence type="ECO:0000313" key="6">
    <source>
        <dbReference type="Proteomes" id="UP001279734"/>
    </source>
</evidence>
<dbReference type="InterPro" id="IPR045281">
    <property type="entry name" value="CONSTANS-like"/>
</dbReference>
<organism evidence="5 6">
    <name type="scientific">Nepenthes gracilis</name>
    <name type="common">Slender pitcher plant</name>
    <dbReference type="NCBI Taxonomy" id="150966"/>
    <lineage>
        <taxon>Eukaryota</taxon>
        <taxon>Viridiplantae</taxon>
        <taxon>Streptophyta</taxon>
        <taxon>Embryophyta</taxon>
        <taxon>Tracheophyta</taxon>
        <taxon>Spermatophyta</taxon>
        <taxon>Magnoliopsida</taxon>
        <taxon>eudicotyledons</taxon>
        <taxon>Gunneridae</taxon>
        <taxon>Pentapetalae</taxon>
        <taxon>Caryophyllales</taxon>
        <taxon>Nepenthaceae</taxon>
        <taxon>Nepenthes</taxon>
    </lineage>
</organism>
<keyword evidence="6" id="KW-1185">Reference proteome</keyword>
<evidence type="ECO:0000313" key="5">
    <source>
        <dbReference type="EMBL" id="GMH08901.1"/>
    </source>
</evidence>
<dbReference type="GO" id="GO:0009909">
    <property type="term" value="P:regulation of flower development"/>
    <property type="evidence" value="ECO:0007669"/>
    <property type="project" value="InterPro"/>
</dbReference>
<sequence length="277" mass="30898">MFAEAALLYPYFQSCSQEVQQLEELCHLPKPNSSLITIAEYDLGGEGDLFKAAEPIIEEPVMSLDPMAAAISMLSCGDGIMPAEGLKVGDMESLQNEQLFGEVFCECNKDIFKKTSAEAAVSEVLDIKLPEVLLNEIQDEKNRLLPEFLFTESVGSGCLGSMELLNATSMRPSFLSFPELDFSSAYRMRRAFSDGDIKTLGNGNISLIHSPLRPPLVTGGCMSEDRMHKLSRYRDKKSRRNFGRKIKYACRKALADSQPRIRGRFAKTDESDICRKQ</sequence>
<comment type="caution">
    <text evidence="5">The sequence shown here is derived from an EMBL/GenBank/DDBJ whole genome shotgun (WGS) entry which is preliminary data.</text>
</comment>
<dbReference type="GO" id="GO:0005634">
    <property type="term" value="C:nucleus"/>
    <property type="evidence" value="ECO:0007669"/>
    <property type="project" value="UniProtKB-SubCell"/>
</dbReference>
<comment type="subcellular location">
    <subcellularLocation>
        <location evidence="1 3">Nucleus</location>
    </subcellularLocation>
</comment>
<evidence type="ECO:0000256" key="1">
    <source>
        <dbReference type="ARBA" id="ARBA00004123"/>
    </source>
</evidence>
<dbReference type="PANTHER" id="PTHR31319">
    <property type="entry name" value="ZINC FINGER PROTEIN CONSTANS-LIKE 4"/>
    <property type="match status" value="1"/>
</dbReference>
<dbReference type="InterPro" id="IPR010402">
    <property type="entry name" value="CCT_domain"/>
</dbReference>
<reference evidence="5" key="1">
    <citation type="submission" date="2023-05" db="EMBL/GenBank/DDBJ databases">
        <title>Nepenthes gracilis genome sequencing.</title>
        <authorList>
            <person name="Fukushima K."/>
        </authorList>
    </citation>
    <scope>NUCLEOTIDE SEQUENCE</scope>
    <source>
        <strain evidence="5">SING2019-196</strain>
    </source>
</reference>
<dbReference type="Proteomes" id="UP001279734">
    <property type="component" value="Unassembled WGS sequence"/>
</dbReference>
<proteinExistence type="predicted"/>
<evidence type="ECO:0000259" key="4">
    <source>
        <dbReference type="PROSITE" id="PS51017"/>
    </source>
</evidence>
<dbReference type="PROSITE" id="PS51017">
    <property type="entry name" value="CCT"/>
    <property type="match status" value="1"/>
</dbReference>
<protein>
    <recommendedName>
        <fullName evidence="4">CCT domain-containing protein</fullName>
    </recommendedName>
</protein>
<dbReference type="PANTHER" id="PTHR31319:SF114">
    <property type="entry name" value="OS12G0262400 PROTEIN"/>
    <property type="match status" value="1"/>
</dbReference>